<dbReference type="InterPro" id="IPR023165">
    <property type="entry name" value="rRNA_Ade_diMease-like_C"/>
</dbReference>
<keyword evidence="3 7" id="KW-0489">Methyltransferase</keyword>
<dbReference type="Gene3D" id="3.40.50.150">
    <property type="entry name" value="Vaccinia Virus protein VP39"/>
    <property type="match status" value="1"/>
</dbReference>
<evidence type="ECO:0000256" key="8">
    <source>
        <dbReference type="PROSITE-ProRule" id="PRU01026"/>
    </source>
</evidence>
<dbReference type="PROSITE" id="PS51689">
    <property type="entry name" value="SAM_RNA_A_N6_MT"/>
    <property type="match status" value="1"/>
</dbReference>
<comment type="caution">
    <text evidence="7 8">Lacks conserved residue(s) required for the propagation of feature annotation.</text>
</comment>
<dbReference type="Proteomes" id="UP000296153">
    <property type="component" value="Unassembled WGS sequence"/>
</dbReference>
<dbReference type="SUPFAM" id="SSF53335">
    <property type="entry name" value="S-adenosyl-L-methionine-dependent methyltransferases"/>
    <property type="match status" value="1"/>
</dbReference>
<dbReference type="PANTHER" id="PTHR11727">
    <property type="entry name" value="DIMETHYLADENOSINE TRANSFERASE"/>
    <property type="match status" value="1"/>
</dbReference>
<evidence type="ECO:0000256" key="2">
    <source>
        <dbReference type="ARBA" id="ARBA00022552"/>
    </source>
</evidence>
<dbReference type="FunFam" id="1.10.8.100:FF:000001">
    <property type="entry name" value="Ribosomal RNA small subunit methyltransferase A"/>
    <property type="match status" value="1"/>
</dbReference>
<accession>A0A2P5T045</accession>
<feature type="binding site" evidence="7 8">
    <location>
        <position position="66"/>
    </location>
    <ligand>
        <name>S-adenosyl-L-methionine</name>
        <dbReference type="ChEBI" id="CHEBI:59789"/>
    </ligand>
</feature>
<dbReference type="InterPro" id="IPR011530">
    <property type="entry name" value="rRNA_adenine_dimethylase"/>
</dbReference>
<name>A0A2P5T045_9GAMM</name>
<feature type="domain" description="Ribosomal RNA adenine methylase transferase N-terminal" evidence="9">
    <location>
        <begin position="25"/>
        <end position="198"/>
    </location>
</feature>
<evidence type="ECO:0000256" key="3">
    <source>
        <dbReference type="ARBA" id="ARBA00022603"/>
    </source>
</evidence>
<keyword evidence="4 7" id="KW-0808">Transferase</keyword>
<keyword evidence="6 7" id="KW-0694">RNA-binding</keyword>
<keyword evidence="2 7" id="KW-0698">rRNA processing</keyword>
<dbReference type="EMBL" id="PDKT01000002">
    <property type="protein sequence ID" value="PPI87964.1"/>
    <property type="molecule type" value="Genomic_DNA"/>
</dbReference>
<comment type="caution">
    <text evidence="10">The sequence shown here is derived from an EMBL/GenBank/DDBJ whole genome shotgun (WGS) entry which is preliminary data.</text>
</comment>
<evidence type="ECO:0000259" key="9">
    <source>
        <dbReference type="SMART" id="SM00650"/>
    </source>
</evidence>
<comment type="subcellular location">
    <subcellularLocation>
        <location evidence="7">Cytoplasm</location>
    </subcellularLocation>
</comment>
<protein>
    <recommendedName>
        <fullName evidence="7">Ribosomal RNA small subunit methyltransferase A</fullName>
        <ecNumber evidence="7">2.1.1.182</ecNumber>
    </recommendedName>
    <alternativeName>
        <fullName evidence="7">16S rRNA (adenine(1518)-N(6)/adenine(1519)-N(6))-dimethyltransferase</fullName>
    </alternativeName>
    <alternativeName>
        <fullName evidence="7">16S rRNA dimethyladenosine transferase</fullName>
    </alternativeName>
    <alternativeName>
        <fullName evidence="7">16S rRNA dimethylase</fullName>
    </alternativeName>
    <alternativeName>
        <fullName evidence="7">S-adenosylmethionine-6-N', N'-adenosyl(rRNA) dimethyltransferase</fullName>
    </alternativeName>
</protein>
<dbReference type="PROSITE" id="PS01131">
    <property type="entry name" value="RRNA_A_DIMETH"/>
    <property type="match status" value="1"/>
</dbReference>
<dbReference type="EC" id="2.1.1.182" evidence="7"/>
<dbReference type="GO" id="GO:0005829">
    <property type="term" value="C:cytosol"/>
    <property type="evidence" value="ECO:0007669"/>
    <property type="project" value="TreeGrafter"/>
</dbReference>
<dbReference type="OrthoDB" id="9814755at2"/>
<dbReference type="InterPro" id="IPR020596">
    <property type="entry name" value="rRNA_Ade_Mease_Trfase_CS"/>
</dbReference>
<comment type="similarity">
    <text evidence="7">Belongs to the class I-like SAM-binding methyltransferase superfamily. rRNA adenine N(6)-methyltransferase family. RsmA subfamily.</text>
</comment>
<feature type="binding site" evidence="7 8">
    <location>
        <position position="113"/>
    </location>
    <ligand>
        <name>S-adenosyl-L-methionine</name>
        <dbReference type="ChEBI" id="CHEBI:59789"/>
    </ligand>
</feature>
<keyword evidence="5 7" id="KW-0949">S-adenosyl-L-methionine</keyword>
<proteinExistence type="inferred from homology"/>
<evidence type="ECO:0000256" key="5">
    <source>
        <dbReference type="ARBA" id="ARBA00022691"/>
    </source>
</evidence>
<dbReference type="HAMAP" id="MF_00607">
    <property type="entry name" value="16SrRNA_methyltr_A"/>
    <property type="match status" value="1"/>
</dbReference>
<gene>
    <name evidence="7 10" type="primary">ksgA</name>
    <name evidence="7" type="synonym">rsmA</name>
    <name evidence="10" type="ORF">CRV12_01980</name>
</gene>
<evidence type="ECO:0000313" key="10">
    <source>
        <dbReference type="EMBL" id="PPI87964.1"/>
    </source>
</evidence>
<comment type="function">
    <text evidence="7">Specifically dimethylates two adjacent adenosines (A1518 and A1519) in the loop of a conserved hairpin near the 3'-end of 16S rRNA in the 30S particle. May play a critical role in biogenesis of 30S subunits.</text>
</comment>
<dbReference type="RefSeq" id="WP_136130992.1">
    <property type="nucleotide sequence ID" value="NZ_PDKT01000002.1"/>
</dbReference>
<dbReference type="InterPro" id="IPR001737">
    <property type="entry name" value="KsgA/Erm"/>
</dbReference>
<dbReference type="GO" id="GO:0003723">
    <property type="term" value="F:RNA binding"/>
    <property type="evidence" value="ECO:0007669"/>
    <property type="project" value="UniProtKB-UniRule"/>
</dbReference>
<reference evidence="10 11" key="1">
    <citation type="journal article" date="2018" name="Genome Biol. Evol.">
        <title>Cladogenesis and Genomic Streamlining in Extracellular Endosymbionts of Tropical Stink Bugs.</title>
        <authorList>
            <person name="Otero-Bravo A."/>
            <person name="Goffredi S."/>
            <person name="Sabree Z.L."/>
        </authorList>
    </citation>
    <scope>NUCLEOTIDE SEQUENCE [LARGE SCALE GENOMIC DNA]</scope>
    <source>
        <strain evidence="10 11">SoEE</strain>
    </source>
</reference>
<dbReference type="InterPro" id="IPR020598">
    <property type="entry name" value="rRNA_Ade_methylase_Trfase_N"/>
</dbReference>
<feature type="binding site" evidence="7 8">
    <location>
        <position position="20"/>
    </location>
    <ligand>
        <name>S-adenosyl-L-methionine</name>
        <dbReference type="ChEBI" id="CHEBI:59789"/>
    </ligand>
</feature>
<dbReference type="GO" id="GO:0052908">
    <property type="term" value="F:16S rRNA (adenine(1518)-N(6)/adenine(1519)-N(6))-dimethyltransferase activity"/>
    <property type="evidence" value="ECO:0007669"/>
    <property type="project" value="UniProtKB-EC"/>
</dbReference>
<evidence type="ECO:0000256" key="6">
    <source>
        <dbReference type="ARBA" id="ARBA00022884"/>
    </source>
</evidence>
<dbReference type="SMART" id="SM00650">
    <property type="entry name" value="rADc"/>
    <property type="match status" value="1"/>
</dbReference>
<feature type="binding site" evidence="7 8">
    <location>
        <position position="45"/>
    </location>
    <ligand>
        <name>S-adenosyl-L-methionine</name>
        <dbReference type="ChEBI" id="CHEBI:59789"/>
    </ligand>
</feature>
<dbReference type="AlphaFoldDB" id="A0A2P5T045"/>
<organism evidence="10 11">
    <name type="scientific">Candidatus Pantoea edessiphila</name>
    <dbReference type="NCBI Taxonomy" id="2044610"/>
    <lineage>
        <taxon>Bacteria</taxon>
        <taxon>Pseudomonadati</taxon>
        <taxon>Pseudomonadota</taxon>
        <taxon>Gammaproteobacteria</taxon>
        <taxon>Enterobacterales</taxon>
        <taxon>Erwiniaceae</taxon>
        <taxon>Pantoea</taxon>
    </lineage>
</organism>
<comment type="catalytic activity">
    <reaction evidence="7">
        <text>adenosine(1518)/adenosine(1519) in 16S rRNA + 4 S-adenosyl-L-methionine = N(6)-dimethyladenosine(1518)/N(6)-dimethyladenosine(1519) in 16S rRNA + 4 S-adenosyl-L-homocysteine + 4 H(+)</text>
        <dbReference type="Rhea" id="RHEA:19609"/>
        <dbReference type="Rhea" id="RHEA-COMP:10232"/>
        <dbReference type="Rhea" id="RHEA-COMP:10233"/>
        <dbReference type="ChEBI" id="CHEBI:15378"/>
        <dbReference type="ChEBI" id="CHEBI:57856"/>
        <dbReference type="ChEBI" id="CHEBI:59789"/>
        <dbReference type="ChEBI" id="CHEBI:74411"/>
        <dbReference type="ChEBI" id="CHEBI:74493"/>
        <dbReference type="EC" id="2.1.1.182"/>
    </reaction>
</comment>
<dbReference type="Pfam" id="PF00398">
    <property type="entry name" value="RrnaAD"/>
    <property type="match status" value="1"/>
</dbReference>
<evidence type="ECO:0000256" key="4">
    <source>
        <dbReference type="ARBA" id="ARBA00022679"/>
    </source>
</evidence>
<evidence type="ECO:0000256" key="7">
    <source>
        <dbReference type="HAMAP-Rule" id="MF_00607"/>
    </source>
</evidence>
<keyword evidence="1 7" id="KW-0963">Cytoplasm</keyword>
<evidence type="ECO:0000256" key="1">
    <source>
        <dbReference type="ARBA" id="ARBA00022490"/>
    </source>
</evidence>
<dbReference type="Gene3D" id="1.10.8.100">
    <property type="entry name" value="Ribosomal RNA adenine dimethylase-like, domain 2"/>
    <property type="match status" value="1"/>
</dbReference>
<evidence type="ECO:0000313" key="11">
    <source>
        <dbReference type="Proteomes" id="UP000296153"/>
    </source>
</evidence>
<sequence length="267" mass="31031">MNSFIYQGHYVRKRFGQHFLNDHDIINKITSAIHPKKDQLLIEIGPGLGALTKNICNYINELIVIELDQQLAKKLQENITFGSRLVVFQQNVLTFNFEKLASEKRKLLRLFGNLPYNISTTLIFNLFKYIHLIKDMHFTLQKEVVDRMACSPGSKTYGRLSVMMQYYCKIIPILEIHPRCFIPSPKVNSMLVRLIPYKHLLYSVRNIKSLNFITTIAFNQRRKTLNNSLNKVIPANIMKKLSIDPNLRAENISVAQYCNLANWLESN</sequence>
<dbReference type="InterPro" id="IPR029063">
    <property type="entry name" value="SAM-dependent_MTases_sf"/>
</dbReference>
<feature type="binding site" evidence="7 8">
    <location>
        <position position="18"/>
    </location>
    <ligand>
        <name>S-adenosyl-L-methionine</name>
        <dbReference type="ChEBI" id="CHEBI:59789"/>
    </ligand>
</feature>
<dbReference type="PANTHER" id="PTHR11727:SF7">
    <property type="entry name" value="DIMETHYLADENOSINE TRANSFERASE-RELATED"/>
    <property type="match status" value="1"/>
</dbReference>
<dbReference type="NCBIfam" id="TIGR00755">
    <property type="entry name" value="ksgA"/>
    <property type="match status" value="1"/>
</dbReference>